<protein>
    <recommendedName>
        <fullName evidence="2">6-phosphogluconate dehydrogenase NADP-binding domain-containing protein</fullName>
    </recommendedName>
</protein>
<dbReference type="AlphaFoldDB" id="A0AA88UZ64"/>
<feature type="compositionally biased region" description="Polar residues" evidence="1">
    <location>
        <begin position="146"/>
        <end position="163"/>
    </location>
</feature>
<dbReference type="Gene3D" id="3.40.50.720">
    <property type="entry name" value="NAD(P)-binding Rossmann-like Domain"/>
    <property type="match status" value="1"/>
</dbReference>
<dbReference type="Proteomes" id="UP001188597">
    <property type="component" value="Unassembled WGS sequence"/>
</dbReference>
<dbReference type="InterPro" id="IPR002204">
    <property type="entry name" value="3-OH-isobutyrate_DH-rel_CS"/>
</dbReference>
<proteinExistence type="predicted"/>
<dbReference type="SUPFAM" id="SSF51735">
    <property type="entry name" value="NAD(P)-binding Rossmann-fold domains"/>
    <property type="match status" value="1"/>
</dbReference>
<organism evidence="3 4">
    <name type="scientific">Escallonia herrerae</name>
    <dbReference type="NCBI Taxonomy" id="1293975"/>
    <lineage>
        <taxon>Eukaryota</taxon>
        <taxon>Viridiplantae</taxon>
        <taxon>Streptophyta</taxon>
        <taxon>Embryophyta</taxon>
        <taxon>Tracheophyta</taxon>
        <taxon>Spermatophyta</taxon>
        <taxon>Magnoliopsida</taxon>
        <taxon>eudicotyledons</taxon>
        <taxon>Gunneridae</taxon>
        <taxon>Pentapetalae</taxon>
        <taxon>asterids</taxon>
        <taxon>campanulids</taxon>
        <taxon>Escalloniales</taxon>
        <taxon>Escalloniaceae</taxon>
        <taxon>Escallonia</taxon>
    </lineage>
</organism>
<dbReference type="PANTHER" id="PTHR43060">
    <property type="entry name" value="3-HYDROXYISOBUTYRATE DEHYDROGENASE-LIKE 1, MITOCHONDRIAL-RELATED"/>
    <property type="match status" value="1"/>
</dbReference>
<keyword evidence="4" id="KW-1185">Reference proteome</keyword>
<feature type="region of interest" description="Disordered" evidence="1">
    <location>
        <begin position="141"/>
        <end position="163"/>
    </location>
</feature>
<gene>
    <name evidence="3" type="ORF">RJ639_022651</name>
</gene>
<evidence type="ECO:0000313" key="3">
    <source>
        <dbReference type="EMBL" id="KAK2998587.1"/>
    </source>
</evidence>
<dbReference type="EMBL" id="JAVXUP010003577">
    <property type="protein sequence ID" value="KAK2998587.1"/>
    <property type="molecule type" value="Genomic_DNA"/>
</dbReference>
<evidence type="ECO:0000259" key="2">
    <source>
        <dbReference type="Pfam" id="PF03446"/>
    </source>
</evidence>
<dbReference type="GO" id="GO:0050661">
    <property type="term" value="F:NADP binding"/>
    <property type="evidence" value="ECO:0007669"/>
    <property type="project" value="InterPro"/>
</dbReference>
<comment type="caution">
    <text evidence="3">The sequence shown here is derived from an EMBL/GenBank/DDBJ whole genome shotgun (WGS) entry which is preliminary data.</text>
</comment>
<dbReference type="GO" id="GO:0016616">
    <property type="term" value="F:oxidoreductase activity, acting on the CH-OH group of donors, NAD or NADP as acceptor"/>
    <property type="evidence" value="ECO:0007669"/>
    <property type="project" value="UniProtKB-ARBA"/>
</dbReference>
<sequence length="323" mass="35836">MAETIKKRSEKAVVVDMHVVRGTLEALSGKLMLCAASKLYVFEGEFGAGRVFKNYIPQLLRGNLTKYHFLNTFIQKLMIVHEIISEGIKVDEQMQVAAIIDKLLNSWKEFQKGLRHKQSELSIVNLMARLQIVEEARKQDKKNEALANSTHANHANSHQGNGNAYGNGVKESVLGLAKSLTFPLPLLSVAHQQLIAGSSYGRGGDDATMIKVWEKVLGLNVTEAANLEPYNPELLAKKITAKSNSVSQIGFIGLGAMGFGMATHLLRSNFYVHGYDVTNSPESKEAIDYQEFYSDDERTPRCGSEHVPFGIDLHYSSLFSMME</sequence>
<name>A0AA88UZ64_9ASTE</name>
<dbReference type="Pfam" id="PF03446">
    <property type="entry name" value="NAD_binding_2"/>
    <property type="match status" value="1"/>
</dbReference>
<dbReference type="PROSITE" id="PS00895">
    <property type="entry name" value="3_HYDROXYISOBUT_DH"/>
    <property type="match status" value="1"/>
</dbReference>
<feature type="domain" description="6-phosphogluconate dehydrogenase NADP-binding" evidence="2">
    <location>
        <begin position="248"/>
        <end position="281"/>
    </location>
</feature>
<evidence type="ECO:0000313" key="4">
    <source>
        <dbReference type="Proteomes" id="UP001188597"/>
    </source>
</evidence>
<reference evidence="3" key="1">
    <citation type="submission" date="2022-12" db="EMBL/GenBank/DDBJ databases">
        <title>Draft genome assemblies for two species of Escallonia (Escalloniales).</title>
        <authorList>
            <person name="Chanderbali A."/>
            <person name="Dervinis C."/>
            <person name="Anghel I."/>
            <person name="Soltis D."/>
            <person name="Soltis P."/>
            <person name="Zapata F."/>
        </authorList>
    </citation>
    <scope>NUCLEOTIDE SEQUENCE</scope>
    <source>
        <strain evidence="3">UCBG64.0493</strain>
        <tissue evidence="3">Leaf</tissue>
    </source>
</reference>
<dbReference type="PANTHER" id="PTHR43060:SF17">
    <property type="entry name" value="L-THREONATE DEHYDROGENASE"/>
    <property type="match status" value="1"/>
</dbReference>
<accession>A0AA88UZ64</accession>
<dbReference type="InterPro" id="IPR036291">
    <property type="entry name" value="NAD(P)-bd_dom_sf"/>
</dbReference>
<dbReference type="InterPro" id="IPR006115">
    <property type="entry name" value="6PGDH_NADP-bd"/>
</dbReference>
<evidence type="ECO:0000256" key="1">
    <source>
        <dbReference type="SAM" id="MobiDB-lite"/>
    </source>
</evidence>